<keyword evidence="5 7" id="KW-0472">Membrane</keyword>
<dbReference type="GeneID" id="28759009"/>
<evidence type="ECO:0000313" key="8">
    <source>
        <dbReference type="EMBL" id="OAG05445.1"/>
    </source>
</evidence>
<feature type="compositionally biased region" description="Basic and acidic residues" evidence="6">
    <location>
        <begin position="41"/>
        <end position="50"/>
    </location>
</feature>
<reference evidence="8 9" key="1">
    <citation type="submission" date="2016-05" db="EMBL/GenBank/DDBJ databases">
        <title>Comparative analysis of secretome profiles of manganese(II)-oxidizing ascomycete fungi.</title>
        <authorList>
            <consortium name="DOE Joint Genome Institute"/>
            <person name="Zeiner C.A."/>
            <person name="Purvine S.O."/>
            <person name="Zink E.M."/>
            <person name="Wu S."/>
            <person name="Pasa-Tolic L."/>
            <person name="Chaput D.L."/>
            <person name="Haridas S."/>
            <person name="Grigoriev I.V."/>
            <person name="Santelli C.M."/>
            <person name="Hansel C.M."/>
        </authorList>
    </citation>
    <scope>NUCLEOTIDE SEQUENCE [LARGE SCALE GENOMIC DNA]</scope>
    <source>
        <strain evidence="8 9">AP3s5-JAC2a</strain>
    </source>
</reference>
<evidence type="ECO:0000256" key="7">
    <source>
        <dbReference type="SAM" id="Phobius"/>
    </source>
</evidence>
<accession>A0A177CCS7</accession>
<feature type="compositionally biased region" description="Low complexity" evidence="6">
    <location>
        <begin position="558"/>
        <end position="568"/>
    </location>
</feature>
<evidence type="ECO:0000256" key="6">
    <source>
        <dbReference type="SAM" id="MobiDB-lite"/>
    </source>
</evidence>
<feature type="transmembrane region" description="Helical" evidence="7">
    <location>
        <begin position="413"/>
        <end position="435"/>
    </location>
</feature>
<keyword evidence="4 7" id="KW-1133">Transmembrane helix</keyword>
<evidence type="ECO:0000256" key="1">
    <source>
        <dbReference type="ARBA" id="ARBA00004141"/>
    </source>
</evidence>
<feature type="transmembrane region" description="Helical" evidence="7">
    <location>
        <begin position="219"/>
        <end position="239"/>
    </location>
</feature>
<feature type="transmembrane region" description="Helical" evidence="7">
    <location>
        <begin position="344"/>
        <end position="368"/>
    </location>
</feature>
<dbReference type="GO" id="GO:0015205">
    <property type="term" value="F:nucleobase transmembrane transporter activity"/>
    <property type="evidence" value="ECO:0007669"/>
    <property type="project" value="TreeGrafter"/>
</dbReference>
<keyword evidence="3 7" id="KW-0812">Transmembrane</keyword>
<keyword evidence="9" id="KW-1185">Reference proteome</keyword>
<comment type="similarity">
    <text evidence="2">Belongs to the purine-cytosine permease (2.A.39) family.</text>
</comment>
<proteinExistence type="inferred from homology"/>
<gene>
    <name evidence="8" type="ORF">CC84DRAFT_1118610</name>
</gene>
<feature type="transmembrane region" description="Helical" evidence="7">
    <location>
        <begin position="498"/>
        <end position="517"/>
    </location>
</feature>
<evidence type="ECO:0000313" key="9">
    <source>
        <dbReference type="Proteomes" id="UP000077069"/>
    </source>
</evidence>
<dbReference type="PANTHER" id="PTHR30618">
    <property type="entry name" value="NCS1 FAMILY PURINE/PYRIMIDINE TRANSPORTER"/>
    <property type="match status" value="1"/>
</dbReference>
<feature type="region of interest" description="Disordered" evidence="6">
    <location>
        <begin position="30"/>
        <end position="50"/>
    </location>
</feature>
<evidence type="ECO:0000256" key="2">
    <source>
        <dbReference type="ARBA" id="ARBA00008974"/>
    </source>
</evidence>
<feature type="transmembrane region" description="Helical" evidence="7">
    <location>
        <begin position="389"/>
        <end position="407"/>
    </location>
</feature>
<name>A0A177CCS7_9PLEO</name>
<feature type="transmembrane region" description="Helical" evidence="7">
    <location>
        <begin position="130"/>
        <end position="150"/>
    </location>
</feature>
<evidence type="ECO:0000256" key="3">
    <source>
        <dbReference type="ARBA" id="ARBA00022692"/>
    </source>
</evidence>
<feature type="transmembrane region" description="Helical" evidence="7">
    <location>
        <begin position="63"/>
        <end position="85"/>
    </location>
</feature>
<dbReference type="PANTHER" id="PTHR30618:SF0">
    <property type="entry name" value="PURINE-URACIL PERMEASE NCS1"/>
    <property type="match status" value="1"/>
</dbReference>
<protein>
    <submittedName>
        <fullName evidence="8">NCS1 nucleoside transporter</fullName>
    </submittedName>
</protein>
<dbReference type="Proteomes" id="UP000077069">
    <property type="component" value="Unassembled WGS sequence"/>
</dbReference>
<dbReference type="InterPro" id="IPR001248">
    <property type="entry name" value="Pur-cyt_permease"/>
</dbReference>
<feature type="transmembrane region" description="Helical" evidence="7">
    <location>
        <begin position="259"/>
        <end position="278"/>
    </location>
</feature>
<dbReference type="Pfam" id="PF02133">
    <property type="entry name" value="Transp_cyt_pur"/>
    <property type="match status" value="1"/>
</dbReference>
<dbReference type="InParanoid" id="A0A177CCS7"/>
<dbReference type="GO" id="GO:0005886">
    <property type="term" value="C:plasma membrane"/>
    <property type="evidence" value="ECO:0007669"/>
    <property type="project" value="TreeGrafter"/>
</dbReference>
<dbReference type="CDD" id="cd11482">
    <property type="entry name" value="SLC-NCS1sbd_NRT1-like"/>
    <property type="match status" value="1"/>
</dbReference>
<dbReference type="AlphaFoldDB" id="A0A177CCS7"/>
<feature type="transmembrane region" description="Helical" evidence="7">
    <location>
        <begin position="456"/>
        <end position="478"/>
    </location>
</feature>
<dbReference type="Gene3D" id="1.10.4160.10">
    <property type="entry name" value="Hydantoin permease"/>
    <property type="match status" value="1"/>
</dbReference>
<feature type="transmembrane region" description="Helical" evidence="7">
    <location>
        <begin position="299"/>
        <end position="324"/>
    </location>
</feature>
<evidence type="ECO:0000256" key="4">
    <source>
        <dbReference type="ARBA" id="ARBA00022989"/>
    </source>
</evidence>
<evidence type="ECO:0000256" key="5">
    <source>
        <dbReference type="ARBA" id="ARBA00023136"/>
    </source>
</evidence>
<comment type="subcellular location">
    <subcellularLocation>
        <location evidence="1">Membrane</location>
        <topology evidence="1">Multi-pass membrane protein</topology>
    </subcellularLocation>
</comment>
<dbReference type="InterPro" id="IPR045225">
    <property type="entry name" value="Uracil/uridine/allantoin_perm"/>
</dbReference>
<dbReference type="OrthoDB" id="2018619at2759"/>
<sequence>MHLPKIPDFGSRFRSKEAFLDSLKTTNKHGNETTMIGDPRWSNKDLEPTSPEERTWTWYNLPLYWGSTAFGTAGWNAAASLIAVGLTWQEAFISCCIGSLISALVVVGMARPGVRYHIGYPVLCRSVMGFYGSMFFVFIRAIVGAIWYGIQSYYGANLMSTCLKCIFGHRWDNWENQLPASADVTSKQLLCFFLVWILELPFCFVHPRRIHTFFTFKGLIMPFATFGLFGWCMAHGSGVRDINSQSAAGASVRAGTTPGWAIMSGINVIMGTLSPMLVNQPDLARYCKKPRDAGYLQGVSVFFSKVLILALGLLATSSMEGVYGVAYWNMWDLNDAILDHNWTPAARCGIFLVSFSYLLSVFGVNLGANSIPFGADMTGLFPKYLTIRRGQVLCAFLGFAIVPWKLIATAQTFITFLGSYNIFMAPLCAIIIVDYCFARKGNIHVPSLYRASRGNLYWFTSGVNISGIFAWCAGTVMGMPGLVAAYNPKLVPQAGKDMYKLGWILTFTTAGVVYFILIKIRKPRIFPVGFEDIPVTWEYLASNGRDGFFDGERDTYAEGSPSESVVGEETYDQVDEKPKSAS</sequence>
<dbReference type="RefSeq" id="XP_018035810.1">
    <property type="nucleotide sequence ID" value="XM_018175523.1"/>
</dbReference>
<feature type="region of interest" description="Disordered" evidence="6">
    <location>
        <begin position="557"/>
        <end position="582"/>
    </location>
</feature>
<feature type="transmembrane region" description="Helical" evidence="7">
    <location>
        <begin position="91"/>
        <end position="110"/>
    </location>
</feature>
<organism evidence="8 9">
    <name type="scientific">Paraphaeosphaeria sporulosa</name>
    <dbReference type="NCBI Taxonomy" id="1460663"/>
    <lineage>
        <taxon>Eukaryota</taxon>
        <taxon>Fungi</taxon>
        <taxon>Dikarya</taxon>
        <taxon>Ascomycota</taxon>
        <taxon>Pezizomycotina</taxon>
        <taxon>Dothideomycetes</taxon>
        <taxon>Pleosporomycetidae</taxon>
        <taxon>Pleosporales</taxon>
        <taxon>Massarineae</taxon>
        <taxon>Didymosphaeriaceae</taxon>
        <taxon>Paraphaeosphaeria</taxon>
    </lineage>
</organism>
<dbReference type="EMBL" id="KV441552">
    <property type="protein sequence ID" value="OAG05445.1"/>
    <property type="molecule type" value="Genomic_DNA"/>
</dbReference>